<feature type="compositionally biased region" description="Basic and acidic residues" evidence="1">
    <location>
        <begin position="1"/>
        <end position="29"/>
    </location>
</feature>
<name>A0A183I0E7_9BILA</name>
<dbReference type="OrthoDB" id="5818697at2759"/>
<dbReference type="EMBL" id="KZ269977">
    <property type="protein sequence ID" value="OZC12672.1"/>
    <property type="molecule type" value="Genomic_DNA"/>
</dbReference>
<gene>
    <name evidence="2" type="ORF">X798_00304</name>
</gene>
<evidence type="ECO:0000256" key="1">
    <source>
        <dbReference type="SAM" id="MobiDB-lite"/>
    </source>
</evidence>
<evidence type="ECO:0000313" key="2">
    <source>
        <dbReference type="EMBL" id="OZC12672.1"/>
    </source>
</evidence>
<feature type="region of interest" description="Disordered" evidence="1">
    <location>
        <begin position="1"/>
        <end position="54"/>
    </location>
</feature>
<evidence type="ECO:0000313" key="4">
    <source>
        <dbReference type="WBParaSite" id="OFLC_0001321001-mRNA-1"/>
    </source>
</evidence>
<dbReference type="Proteomes" id="UP000242913">
    <property type="component" value="Unassembled WGS sequence"/>
</dbReference>
<feature type="compositionally biased region" description="Basic and acidic residues" evidence="1">
    <location>
        <begin position="202"/>
        <end position="211"/>
    </location>
</feature>
<keyword evidence="3" id="KW-1185">Reference proteome</keyword>
<reference evidence="4" key="2">
    <citation type="submission" date="2016-06" db="UniProtKB">
        <authorList>
            <consortium name="WormBaseParasite"/>
        </authorList>
    </citation>
    <scope>IDENTIFICATION</scope>
</reference>
<accession>A0A183I0E7</accession>
<feature type="compositionally biased region" description="Basic residues" evidence="1">
    <location>
        <begin position="192"/>
        <end position="201"/>
    </location>
</feature>
<reference evidence="2 3" key="1">
    <citation type="submission" date="2015-12" db="EMBL/GenBank/DDBJ databases">
        <title>Draft genome of the nematode, Onchocerca flexuosa.</title>
        <authorList>
            <person name="Mitreva M."/>
        </authorList>
    </citation>
    <scope>NUCLEOTIDE SEQUENCE [LARGE SCALE GENOMIC DNA]</scope>
    <source>
        <strain evidence="2">Red Deer</strain>
    </source>
</reference>
<proteinExistence type="predicted"/>
<sequence length="211" mass="23530">MENERCKRSDQNKRKIKRNENSTKRKECETAESTSNPVAEEQINNNIGQNNDSKTVQRVSDATELTFSTVFGDQQSSTISSQHIPTTSLFPGIASIGASSVVPNAPNIVKQTSNKTPRNSLGTTRNILNNQEQNRLVKDIAGDNVAADELDEQIPVAVPSYQNKSNNFQTPVNSPRIYLKYCGNLLMAPKKQPTRTRRCMKKTTESTTRKE</sequence>
<feature type="compositionally biased region" description="Low complexity" evidence="1">
    <location>
        <begin position="40"/>
        <end position="51"/>
    </location>
</feature>
<protein>
    <submittedName>
        <fullName evidence="2 4">Uncharacterized protein</fullName>
    </submittedName>
</protein>
<feature type="region of interest" description="Disordered" evidence="1">
    <location>
        <begin position="192"/>
        <end position="211"/>
    </location>
</feature>
<dbReference type="WBParaSite" id="OFLC_0001321001-mRNA-1">
    <property type="protein sequence ID" value="OFLC_0001321001-mRNA-1"/>
    <property type="gene ID" value="OFLC_0001321001"/>
</dbReference>
<dbReference type="AlphaFoldDB" id="A0A183I0E7"/>
<organism evidence="4">
    <name type="scientific">Onchocerca flexuosa</name>
    <dbReference type="NCBI Taxonomy" id="387005"/>
    <lineage>
        <taxon>Eukaryota</taxon>
        <taxon>Metazoa</taxon>
        <taxon>Ecdysozoa</taxon>
        <taxon>Nematoda</taxon>
        <taxon>Chromadorea</taxon>
        <taxon>Rhabditida</taxon>
        <taxon>Spirurina</taxon>
        <taxon>Spiruromorpha</taxon>
        <taxon>Filarioidea</taxon>
        <taxon>Onchocercidae</taxon>
        <taxon>Onchocerca</taxon>
    </lineage>
</organism>
<evidence type="ECO:0000313" key="3">
    <source>
        <dbReference type="Proteomes" id="UP000242913"/>
    </source>
</evidence>